<dbReference type="EMBL" id="JAJFZV010000020">
    <property type="protein sequence ID" value="MCC3299697.1"/>
    <property type="molecule type" value="Genomic_DNA"/>
</dbReference>
<feature type="region of interest" description="Disordered" evidence="1">
    <location>
        <begin position="81"/>
        <end position="100"/>
    </location>
</feature>
<dbReference type="AlphaFoldDB" id="A0A9X1SEB9"/>
<dbReference type="Proteomes" id="UP001139158">
    <property type="component" value="Unassembled WGS sequence"/>
</dbReference>
<keyword evidence="3" id="KW-1185">Reference proteome</keyword>
<evidence type="ECO:0000256" key="1">
    <source>
        <dbReference type="SAM" id="MobiDB-lite"/>
    </source>
</evidence>
<evidence type="ECO:0000313" key="2">
    <source>
        <dbReference type="EMBL" id="MCC3299697.1"/>
    </source>
</evidence>
<name>A0A9X1SEB9_9MICC</name>
<organism evidence="2 3">
    <name type="scientific">Arthrobacter caoxuetaonis</name>
    <dbReference type="NCBI Taxonomy" id="2886935"/>
    <lineage>
        <taxon>Bacteria</taxon>
        <taxon>Bacillati</taxon>
        <taxon>Actinomycetota</taxon>
        <taxon>Actinomycetes</taxon>
        <taxon>Micrococcales</taxon>
        <taxon>Micrococcaceae</taxon>
        <taxon>Arthrobacter</taxon>
    </lineage>
</organism>
<protein>
    <submittedName>
        <fullName evidence="2">Uncharacterized protein</fullName>
    </submittedName>
</protein>
<gene>
    <name evidence="2" type="ORF">LJ757_18030</name>
</gene>
<accession>A0A9X1SEB9</accession>
<comment type="caution">
    <text evidence="2">The sequence shown here is derived from an EMBL/GenBank/DDBJ whole genome shotgun (WGS) entry which is preliminary data.</text>
</comment>
<sequence length="100" mass="11443">MQSREKYAGEGSHPDFSSGVVRFPYRREPYARVQLKLEGGGEIVRDVRVQARTGDSTHLLIFFDDEGDVHSFWIPARSAKRISRAESSWIDPYDEGQPED</sequence>
<dbReference type="RefSeq" id="WP_227897683.1">
    <property type="nucleotide sequence ID" value="NZ_CP099467.1"/>
</dbReference>
<proteinExistence type="predicted"/>
<reference evidence="2" key="1">
    <citation type="submission" date="2021-10" db="EMBL/GenBank/DDBJ databases">
        <title>Novel species in genus Arthrobacter.</title>
        <authorList>
            <person name="Liu Y."/>
        </authorList>
    </citation>
    <scope>NUCLEOTIDE SEQUENCE</scope>
    <source>
        <strain evidence="2">Zg-Y453</strain>
    </source>
</reference>
<evidence type="ECO:0000313" key="3">
    <source>
        <dbReference type="Proteomes" id="UP001139158"/>
    </source>
</evidence>